<reference evidence="1" key="1">
    <citation type="submission" date="2022-01" db="EMBL/GenBank/DDBJ databases">
        <authorList>
            <person name="King R."/>
        </authorList>
    </citation>
    <scope>NUCLEOTIDE SEQUENCE</scope>
</reference>
<dbReference type="AlphaFoldDB" id="A0A9P0H792"/>
<dbReference type="EMBL" id="OV725079">
    <property type="protein sequence ID" value="CAH1396634.1"/>
    <property type="molecule type" value="Genomic_DNA"/>
</dbReference>
<sequence length="122" mass="13917">MQLQYCRRKSGQRTKVDFPQITKRPSISWENISALSNAAHMRKGGCPFISPYPRASRNVGPHAHLPYRAPLVVKSPRKLTASCRLENRKIVKEECVRMMKYIVNTHNLVGNIKSVFASKSHD</sequence>
<accession>A0A9P0H792</accession>
<gene>
    <name evidence="1" type="ORF">NEZAVI_LOCUS6662</name>
</gene>
<organism evidence="1 2">
    <name type="scientific">Nezara viridula</name>
    <name type="common">Southern green stink bug</name>
    <name type="synonym">Cimex viridulus</name>
    <dbReference type="NCBI Taxonomy" id="85310"/>
    <lineage>
        <taxon>Eukaryota</taxon>
        <taxon>Metazoa</taxon>
        <taxon>Ecdysozoa</taxon>
        <taxon>Arthropoda</taxon>
        <taxon>Hexapoda</taxon>
        <taxon>Insecta</taxon>
        <taxon>Pterygota</taxon>
        <taxon>Neoptera</taxon>
        <taxon>Paraneoptera</taxon>
        <taxon>Hemiptera</taxon>
        <taxon>Heteroptera</taxon>
        <taxon>Panheteroptera</taxon>
        <taxon>Pentatomomorpha</taxon>
        <taxon>Pentatomoidea</taxon>
        <taxon>Pentatomidae</taxon>
        <taxon>Pentatominae</taxon>
        <taxon>Nezara</taxon>
    </lineage>
</organism>
<evidence type="ECO:0000313" key="2">
    <source>
        <dbReference type="Proteomes" id="UP001152798"/>
    </source>
</evidence>
<evidence type="ECO:0000313" key="1">
    <source>
        <dbReference type="EMBL" id="CAH1396634.1"/>
    </source>
</evidence>
<dbReference type="Proteomes" id="UP001152798">
    <property type="component" value="Chromosome 3"/>
</dbReference>
<protein>
    <submittedName>
        <fullName evidence="1">Uncharacterized protein</fullName>
    </submittedName>
</protein>
<keyword evidence="2" id="KW-1185">Reference proteome</keyword>
<name>A0A9P0H792_NEZVI</name>
<proteinExistence type="predicted"/>